<comment type="caution">
    <text evidence="2">The sequence shown here is derived from an EMBL/GenBank/DDBJ whole genome shotgun (WGS) entry which is preliminary data.</text>
</comment>
<keyword evidence="1" id="KW-0812">Transmembrane</keyword>
<protein>
    <submittedName>
        <fullName evidence="2">Uncharacterized protein</fullName>
    </submittedName>
</protein>
<dbReference type="InterPro" id="IPR011990">
    <property type="entry name" value="TPR-like_helical_dom_sf"/>
</dbReference>
<dbReference type="PANTHER" id="PTHR46050:SF3">
    <property type="entry name" value="TPR REPEAT-CONTAINING THIOREDOXIN TTL1"/>
    <property type="match status" value="1"/>
</dbReference>
<accession>A0A2G2WBS2</accession>
<dbReference type="Gene3D" id="1.25.40.10">
    <property type="entry name" value="Tetratricopeptide repeat domain"/>
    <property type="match status" value="1"/>
</dbReference>
<proteinExistence type="predicted"/>
<dbReference type="STRING" id="33114.A0A2G2WBS2"/>
<keyword evidence="1" id="KW-0472">Membrane</keyword>
<dbReference type="AlphaFoldDB" id="A0A2G2WBS2"/>
<name>A0A2G2WBS2_CAPBA</name>
<keyword evidence="3" id="KW-1185">Reference proteome</keyword>
<reference evidence="2 3" key="1">
    <citation type="journal article" date="2017" name="Genome Biol.">
        <title>New reference genome sequences of hot pepper reveal the massive evolution of plant disease-resistance genes by retroduplication.</title>
        <authorList>
            <person name="Kim S."/>
            <person name="Park J."/>
            <person name="Yeom S.I."/>
            <person name="Kim Y.M."/>
            <person name="Seo E."/>
            <person name="Kim K.T."/>
            <person name="Kim M.S."/>
            <person name="Lee J.M."/>
            <person name="Cheong K."/>
            <person name="Shin H.S."/>
            <person name="Kim S.B."/>
            <person name="Han K."/>
            <person name="Lee J."/>
            <person name="Park M."/>
            <person name="Lee H.A."/>
            <person name="Lee H.Y."/>
            <person name="Lee Y."/>
            <person name="Oh S."/>
            <person name="Lee J.H."/>
            <person name="Choi E."/>
            <person name="Choi E."/>
            <person name="Lee S.E."/>
            <person name="Jeon J."/>
            <person name="Kim H."/>
            <person name="Choi G."/>
            <person name="Song H."/>
            <person name="Lee J."/>
            <person name="Lee S.C."/>
            <person name="Kwon J.K."/>
            <person name="Lee H.Y."/>
            <person name="Koo N."/>
            <person name="Hong Y."/>
            <person name="Kim R.W."/>
            <person name="Kang W.H."/>
            <person name="Huh J.H."/>
            <person name="Kang B.C."/>
            <person name="Yang T.J."/>
            <person name="Lee Y.H."/>
            <person name="Bennetzen J.L."/>
            <person name="Choi D."/>
        </authorList>
    </citation>
    <scope>NUCLEOTIDE SEQUENCE [LARGE SCALE GENOMIC DNA]</scope>
    <source>
        <strain evidence="3">cv. PBC81</strain>
    </source>
</reference>
<sequence>MKFRVTEFDLILNIRLTDRVEFVDFGVYNTQGDYFSQGFKPDQTELQMLQAVNETSSVGTELLMSNLQLFACRAEAHLKLHQLGDAEMCITEAQKHELLAAARELNFFGMFSEAYILSVQAQIHMAFGRFENARAAIEKVGNVDPRSAELVILHTNIRMVGQARARGNEAACWYKLEEWEKSLDDCNHALHIQPYYTKALLRRDGSNFKLERWAEDVRDYKVLRRELPRDNDVAALLFHAQAEWSELLCNSKIAIIHLGFCIIVPFLLIYFFVLTAIVLYYYSYVMLCSSCATVVQHAYLALTLYMGKILQKFLNGGVDVPLPTAFEETHRKKKPEEKEAMRTKIEDLTQYCAKFAKFKALVKKHMPQVFEDGEDSESDD</sequence>
<dbReference type="SUPFAM" id="SSF48452">
    <property type="entry name" value="TPR-like"/>
    <property type="match status" value="1"/>
</dbReference>
<evidence type="ECO:0000256" key="1">
    <source>
        <dbReference type="SAM" id="Phobius"/>
    </source>
</evidence>
<dbReference type="Proteomes" id="UP000224567">
    <property type="component" value="Unassembled WGS sequence"/>
</dbReference>
<dbReference type="OrthoDB" id="2942533at2759"/>
<organism evidence="2 3">
    <name type="scientific">Capsicum baccatum</name>
    <name type="common">Peruvian pepper</name>
    <dbReference type="NCBI Taxonomy" id="33114"/>
    <lineage>
        <taxon>Eukaryota</taxon>
        <taxon>Viridiplantae</taxon>
        <taxon>Streptophyta</taxon>
        <taxon>Embryophyta</taxon>
        <taxon>Tracheophyta</taxon>
        <taxon>Spermatophyta</taxon>
        <taxon>Magnoliopsida</taxon>
        <taxon>eudicotyledons</taxon>
        <taxon>Gunneridae</taxon>
        <taxon>Pentapetalae</taxon>
        <taxon>asterids</taxon>
        <taxon>lamiids</taxon>
        <taxon>Solanales</taxon>
        <taxon>Solanaceae</taxon>
        <taxon>Solanoideae</taxon>
        <taxon>Capsiceae</taxon>
        <taxon>Capsicum</taxon>
    </lineage>
</organism>
<dbReference type="GO" id="GO:0005737">
    <property type="term" value="C:cytoplasm"/>
    <property type="evidence" value="ECO:0007669"/>
    <property type="project" value="TreeGrafter"/>
</dbReference>
<evidence type="ECO:0000313" key="3">
    <source>
        <dbReference type="Proteomes" id="UP000224567"/>
    </source>
</evidence>
<dbReference type="SMART" id="SM00028">
    <property type="entry name" value="TPR"/>
    <property type="match status" value="3"/>
</dbReference>
<dbReference type="EMBL" id="MLFT02000007">
    <property type="protein sequence ID" value="PHT42629.1"/>
    <property type="molecule type" value="Genomic_DNA"/>
</dbReference>
<reference evidence="3" key="2">
    <citation type="journal article" date="2017" name="J. Anim. Genet.">
        <title>Multiple reference genome sequences of hot pepper reveal the massive evolution of plant disease resistance genes by retroduplication.</title>
        <authorList>
            <person name="Kim S."/>
            <person name="Park J."/>
            <person name="Yeom S.-I."/>
            <person name="Kim Y.-M."/>
            <person name="Seo E."/>
            <person name="Kim K.-T."/>
            <person name="Kim M.-S."/>
            <person name="Lee J.M."/>
            <person name="Cheong K."/>
            <person name="Shin H.-S."/>
            <person name="Kim S.-B."/>
            <person name="Han K."/>
            <person name="Lee J."/>
            <person name="Park M."/>
            <person name="Lee H.-A."/>
            <person name="Lee H.-Y."/>
            <person name="Lee Y."/>
            <person name="Oh S."/>
            <person name="Lee J.H."/>
            <person name="Choi E."/>
            <person name="Choi E."/>
            <person name="Lee S.E."/>
            <person name="Jeon J."/>
            <person name="Kim H."/>
            <person name="Choi G."/>
            <person name="Song H."/>
            <person name="Lee J."/>
            <person name="Lee S.-C."/>
            <person name="Kwon J.-K."/>
            <person name="Lee H.-Y."/>
            <person name="Koo N."/>
            <person name="Hong Y."/>
            <person name="Kim R.W."/>
            <person name="Kang W.-H."/>
            <person name="Huh J.H."/>
            <person name="Kang B.-C."/>
            <person name="Yang T.-J."/>
            <person name="Lee Y.-H."/>
            <person name="Bennetzen J.L."/>
            <person name="Choi D."/>
        </authorList>
    </citation>
    <scope>NUCLEOTIDE SEQUENCE [LARGE SCALE GENOMIC DNA]</scope>
    <source>
        <strain evidence="3">cv. PBC81</strain>
    </source>
</reference>
<dbReference type="InterPro" id="IPR019734">
    <property type="entry name" value="TPR_rpt"/>
</dbReference>
<feature type="transmembrane region" description="Helical" evidence="1">
    <location>
        <begin position="253"/>
        <end position="273"/>
    </location>
</feature>
<evidence type="ECO:0000313" key="2">
    <source>
        <dbReference type="EMBL" id="PHT42629.1"/>
    </source>
</evidence>
<gene>
    <name evidence="2" type="ORF">CQW23_16654</name>
</gene>
<dbReference type="PANTHER" id="PTHR46050">
    <property type="entry name" value="TPR REPEAT-CONTAINING THIOREDOXIN"/>
    <property type="match status" value="1"/>
</dbReference>
<keyword evidence="1" id="KW-1133">Transmembrane helix</keyword>
<dbReference type="InterPro" id="IPR044534">
    <property type="entry name" value="TTL1-4"/>
</dbReference>